<evidence type="ECO:0000313" key="1">
    <source>
        <dbReference type="Proteomes" id="UP000095286"/>
    </source>
</evidence>
<dbReference type="WBParaSite" id="RSKR_0000574400.1">
    <property type="protein sequence ID" value="RSKR_0000574400.1"/>
    <property type="gene ID" value="RSKR_0000574400"/>
</dbReference>
<proteinExistence type="predicted"/>
<evidence type="ECO:0000313" key="2">
    <source>
        <dbReference type="WBParaSite" id="RSKR_0000574400.1"/>
    </source>
</evidence>
<protein>
    <submittedName>
        <fullName evidence="2">GTP-binding protein RAD</fullName>
    </submittedName>
</protein>
<name>A0AC35TYE9_9BILA</name>
<dbReference type="Proteomes" id="UP000095286">
    <property type="component" value="Unplaced"/>
</dbReference>
<sequence length="401" mass="45367">MNYIHHHGTSSNESRRTSLPALYSPHKLLPPRHHSPSPNNSHSCFLNDVAEFELNPPYLSPSTSSSAETTPRMLSPHPRPLSAKLYRKHINLDYIHNVPDDFEDMVEENMTPRRKVQFGGSRIYMNKSSTSGKGSMQEPKHINLKNFNVSKSGKIMDVNMQVKNDKRNRRATCPEIWLSCEGDSVDDCNKTLLRIYGSYSVGKKSISSRIISYANPNDEPSTPDLCGLNSRTDCLAKKIHFLLNMKPHELEVINGSALESTPFQNNLTIYLVIYTIDSKDSFNTASQTLSRLSENVKDNGNSHMILVGNKIDLQRKRKVTKMEGKTLSKIYTCSFIETSALLTVNIDALWKKILLQIQQRQTKISFIDKIVCNGRRITKSCEEIVAKFKTSTSSLNNTNNQ</sequence>
<reference evidence="2" key="1">
    <citation type="submission" date="2016-11" db="UniProtKB">
        <authorList>
            <consortium name="WormBaseParasite"/>
        </authorList>
    </citation>
    <scope>IDENTIFICATION</scope>
    <source>
        <strain evidence="2">KR3021</strain>
    </source>
</reference>
<organism evidence="1 2">
    <name type="scientific">Rhabditophanes sp. KR3021</name>
    <dbReference type="NCBI Taxonomy" id="114890"/>
    <lineage>
        <taxon>Eukaryota</taxon>
        <taxon>Metazoa</taxon>
        <taxon>Ecdysozoa</taxon>
        <taxon>Nematoda</taxon>
        <taxon>Chromadorea</taxon>
        <taxon>Rhabditida</taxon>
        <taxon>Tylenchina</taxon>
        <taxon>Panagrolaimomorpha</taxon>
        <taxon>Strongyloidoidea</taxon>
        <taxon>Alloionematidae</taxon>
        <taxon>Rhabditophanes</taxon>
    </lineage>
</organism>
<accession>A0AC35TYE9</accession>